<gene>
    <name evidence="5" type="ORF">ACFSX9_09760</name>
</gene>
<dbReference type="PANTHER" id="PTHR43280:SF32">
    <property type="entry name" value="TRANSCRIPTIONAL REGULATORY PROTEIN"/>
    <property type="match status" value="1"/>
</dbReference>
<protein>
    <submittedName>
        <fullName evidence="5">Helix-turn-helix domain-containing protein</fullName>
    </submittedName>
</protein>
<dbReference type="RefSeq" id="WP_379807145.1">
    <property type="nucleotide sequence ID" value="NZ_JBHUOL010000013.1"/>
</dbReference>
<dbReference type="PRINTS" id="PR00032">
    <property type="entry name" value="HTHARAC"/>
</dbReference>
<dbReference type="PANTHER" id="PTHR43280">
    <property type="entry name" value="ARAC-FAMILY TRANSCRIPTIONAL REGULATOR"/>
    <property type="match status" value="1"/>
</dbReference>
<dbReference type="InterPro" id="IPR018060">
    <property type="entry name" value="HTH_AraC"/>
</dbReference>
<organism evidence="5 6">
    <name type="scientific">Flavobacterium ardleyense</name>
    <dbReference type="NCBI Taxonomy" id="2038737"/>
    <lineage>
        <taxon>Bacteria</taxon>
        <taxon>Pseudomonadati</taxon>
        <taxon>Bacteroidota</taxon>
        <taxon>Flavobacteriia</taxon>
        <taxon>Flavobacteriales</taxon>
        <taxon>Flavobacteriaceae</taxon>
        <taxon>Flavobacterium</taxon>
    </lineage>
</organism>
<dbReference type="EMBL" id="JBHUOL010000013">
    <property type="protein sequence ID" value="MFD2909023.1"/>
    <property type="molecule type" value="Genomic_DNA"/>
</dbReference>
<evidence type="ECO:0000256" key="1">
    <source>
        <dbReference type="ARBA" id="ARBA00023015"/>
    </source>
</evidence>
<dbReference type="Proteomes" id="UP001597549">
    <property type="component" value="Unassembled WGS sequence"/>
</dbReference>
<evidence type="ECO:0000256" key="3">
    <source>
        <dbReference type="ARBA" id="ARBA00023163"/>
    </source>
</evidence>
<dbReference type="PROSITE" id="PS01124">
    <property type="entry name" value="HTH_ARAC_FAMILY_2"/>
    <property type="match status" value="1"/>
</dbReference>
<evidence type="ECO:0000313" key="5">
    <source>
        <dbReference type="EMBL" id="MFD2909023.1"/>
    </source>
</evidence>
<sequence length="302" mass="34903">MKKLKPNIPTLSPILFRNNFIQNKTDELLNHENITQFFIHSFKEDAVHLNLPLPPHKNTVNEFVFITNGTMKKNLGIESFQLNKNDFLFTPKNNIASTEYMSEDLEGFYCHFSDEFVGANPFLETLKTQISNQNYLHIPQEEVDNLVFLLTRIVKLYKNSNQNPNDFRLLSFYLSTVIAELFLTFVKQESSAKQNSAILSKFKKLVNKQFKKNLDISEYASQLTITPNHLNKIVKNETGKTASQIITEITVLEAKVLLLQTKMTINEISMELGFTDASYFSRFFKNSNNNSPSNYRKMIDLC</sequence>
<accession>A0ABW5Z997</accession>
<keyword evidence="2" id="KW-0238">DNA-binding</keyword>
<proteinExistence type="predicted"/>
<dbReference type="SMART" id="SM00342">
    <property type="entry name" value="HTH_ARAC"/>
    <property type="match status" value="1"/>
</dbReference>
<dbReference type="Gene3D" id="1.10.10.60">
    <property type="entry name" value="Homeodomain-like"/>
    <property type="match status" value="1"/>
</dbReference>
<dbReference type="InterPro" id="IPR020449">
    <property type="entry name" value="Tscrpt_reg_AraC-type_HTH"/>
</dbReference>
<evidence type="ECO:0000313" key="6">
    <source>
        <dbReference type="Proteomes" id="UP001597549"/>
    </source>
</evidence>
<dbReference type="Pfam" id="PF12833">
    <property type="entry name" value="HTH_18"/>
    <property type="match status" value="1"/>
</dbReference>
<keyword evidence="3" id="KW-0804">Transcription</keyword>
<evidence type="ECO:0000256" key="2">
    <source>
        <dbReference type="ARBA" id="ARBA00023125"/>
    </source>
</evidence>
<dbReference type="SUPFAM" id="SSF46689">
    <property type="entry name" value="Homeodomain-like"/>
    <property type="match status" value="1"/>
</dbReference>
<keyword evidence="6" id="KW-1185">Reference proteome</keyword>
<evidence type="ECO:0000259" key="4">
    <source>
        <dbReference type="PROSITE" id="PS01124"/>
    </source>
</evidence>
<comment type="caution">
    <text evidence="5">The sequence shown here is derived from an EMBL/GenBank/DDBJ whole genome shotgun (WGS) entry which is preliminary data.</text>
</comment>
<name>A0ABW5Z997_9FLAO</name>
<reference evidence="6" key="1">
    <citation type="journal article" date="2019" name="Int. J. Syst. Evol. Microbiol.">
        <title>The Global Catalogue of Microorganisms (GCM) 10K type strain sequencing project: providing services to taxonomists for standard genome sequencing and annotation.</title>
        <authorList>
            <consortium name="The Broad Institute Genomics Platform"/>
            <consortium name="The Broad Institute Genome Sequencing Center for Infectious Disease"/>
            <person name="Wu L."/>
            <person name="Ma J."/>
        </authorList>
    </citation>
    <scope>NUCLEOTIDE SEQUENCE [LARGE SCALE GENOMIC DNA]</scope>
    <source>
        <strain evidence="6">KCTC 52644</strain>
    </source>
</reference>
<keyword evidence="1" id="KW-0805">Transcription regulation</keyword>
<feature type="domain" description="HTH araC/xylS-type" evidence="4">
    <location>
        <begin position="200"/>
        <end position="298"/>
    </location>
</feature>
<dbReference type="InterPro" id="IPR009057">
    <property type="entry name" value="Homeodomain-like_sf"/>
</dbReference>